<reference evidence="3 4" key="1">
    <citation type="submission" date="2019-01" db="EMBL/GenBank/DDBJ databases">
        <title>Draft genome sequence of Psathyrella aberdarensis IHI B618.</title>
        <authorList>
            <person name="Buettner E."/>
            <person name="Kellner H."/>
        </authorList>
    </citation>
    <scope>NUCLEOTIDE SEQUENCE [LARGE SCALE GENOMIC DNA]</scope>
    <source>
        <strain evidence="3 4">IHI B618</strain>
    </source>
</reference>
<proteinExistence type="predicted"/>
<dbReference type="OrthoDB" id="3257338at2759"/>
<feature type="compositionally biased region" description="Basic residues" evidence="1">
    <location>
        <begin position="1"/>
        <end position="14"/>
    </location>
</feature>
<dbReference type="EMBL" id="SDEE01001195">
    <property type="protein sequence ID" value="RXW12576.1"/>
    <property type="molecule type" value="Genomic_DNA"/>
</dbReference>
<protein>
    <recommendedName>
        <fullName evidence="2">CxC2-like cysteine cluster KDZ transposase-associated domain-containing protein</fullName>
    </recommendedName>
</protein>
<comment type="caution">
    <text evidence="3">The sequence shown here is derived from an EMBL/GenBank/DDBJ whole genome shotgun (WGS) entry which is preliminary data.</text>
</comment>
<feature type="region of interest" description="Disordered" evidence="1">
    <location>
        <begin position="947"/>
        <end position="1000"/>
    </location>
</feature>
<feature type="region of interest" description="Disordered" evidence="1">
    <location>
        <begin position="1"/>
        <end position="125"/>
    </location>
</feature>
<keyword evidence="4" id="KW-1185">Reference proteome</keyword>
<name>A0A4Q2D291_9AGAR</name>
<evidence type="ECO:0000313" key="4">
    <source>
        <dbReference type="Proteomes" id="UP000290288"/>
    </source>
</evidence>
<evidence type="ECO:0000256" key="1">
    <source>
        <dbReference type="SAM" id="MobiDB-lite"/>
    </source>
</evidence>
<dbReference type="InterPro" id="IPR040521">
    <property type="entry name" value="KDZ"/>
</dbReference>
<organism evidence="3 4">
    <name type="scientific">Candolleomyces aberdarensis</name>
    <dbReference type="NCBI Taxonomy" id="2316362"/>
    <lineage>
        <taxon>Eukaryota</taxon>
        <taxon>Fungi</taxon>
        <taxon>Dikarya</taxon>
        <taxon>Basidiomycota</taxon>
        <taxon>Agaricomycotina</taxon>
        <taxon>Agaricomycetes</taxon>
        <taxon>Agaricomycetidae</taxon>
        <taxon>Agaricales</taxon>
        <taxon>Agaricineae</taxon>
        <taxon>Psathyrellaceae</taxon>
        <taxon>Candolleomyces</taxon>
    </lineage>
</organism>
<dbReference type="Pfam" id="PF18758">
    <property type="entry name" value="KDZ"/>
    <property type="match status" value="1"/>
</dbReference>
<gene>
    <name evidence="3" type="ORF">EST38_g13282</name>
</gene>
<sequence>MASRKSGLKRKKGVTFHDVPDSPGPSEGYIETHTEYTRREGALQSTASTIHIPPSPVKPKTNKLEQPPRPIEQPQFDQPGPDEHVSGAYASSPYDTLWQEDEPDISGNEEDVEGGPRKKQRRTQVNPLIQFTEHADMMLDELLRLEGPGKMEPVCSGCTSTDPSSLYRCRDCVLPCLWCTTCLVKGHKTCFTHRIERWTGTFFECCSLRSLGLRVQLGHGVGGVCPIPRPAVNDVFVVIDSDSIHTIALDFCGCHMTQPASIQLLRARLFPATLTDPHTAATFRVLETFQMLSFTAKTSAYEFLAAVRRRTDNTLGEGIPDRYREFMRMIHEWRHLRLLKRKGRGHDPTGVKGTRLGECVILCPACPLPDINLPDDWGNSNEPWLHALFLAIDANFRLTRRNVSNDAKDPGLNRGYAYIVEETKFKDYLATFGEKIPDDKSTCNNHDAIKSASIRGGRGFSASGLGTVQCSRHDMKRPNGSGDLQKGERYLNMDYFCLTTLEHNIPAMLVISYDIVCQWSVNFVSRCLKYPPNPVGSNPAMNIKYLVPKFHLPAHVQKCRDDFSFNLSSHVGRTDGEAPERGWASSNDLAYSTREMGPGSRRDTLDDCFGDMNWHKATRMAATLASRASEAIHWRQEQVYAWVNFAHTLPRKLRREWTRMVQDWEQGKSSENPFEYENEEVTMSSVRYELAQEEKEDIKAGNVSVVHKEVTPSEFILQALNLEDGIRRHLLAEKGLGTHTTKLKKSEMLEEANHFRRKFVSWEELQRLYMPTVMPHRQSLGEEGKAATQDLQYIRLYLPSEVMSLLVCSEKLAQYEFRYRIAQAHVTLRSLRERLVVRQHMYGSKKRYAHGTEAITRSNKKIETESRRIAELASRYRTIREKLVVLSSVANDTTWQDTLKVLEDEDIQGLTMEDASLRAVGAKERRGRVGAGRRKLTWIWFVTGPRRTEDGMTQDANSGSGEGEDSALSANNEGEGGSESNSEDGSESGESSGPSDEDDPALRVEFCSTRARAHRWQEECLLLEEEMNRVERFWDWDAKQWKDREKLHAQDTIVVLSAEDMQHPELVQRAQLAASELAAGKRAYARRQAQIREDLYQDAVKRHALVRPGLRDIVIFGERMDPRKMVECDSRRKPV</sequence>
<accession>A0A4Q2D291</accession>
<evidence type="ECO:0000313" key="3">
    <source>
        <dbReference type="EMBL" id="RXW12576.1"/>
    </source>
</evidence>
<dbReference type="AlphaFoldDB" id="A0A4Q2D291"/>
<dbReference type="InterPro" id="IPR041457">
    <property type="entry name" value="CxC2_KDZ-assoc"/>
</dbReference>
<feature type="compositionally biased region" description="Acidic residues" evidence="1">
    <location>
        <begin position="98"/>
        <end position="113"/>
    </location>
</feature>
<feature type="compositionally biased region" description="Basic and acidic residues" evidence="1">
    <location>
        <begin position="30"/>
        <end position="41"/>
    </location>
</feature>
<feature type="domain" description="CxC2-like cysteine cluster KDZ transposase-associated" evidence="2">
    <location>
        <begin position="208"/>
        <end position="314"/>
    </location>
</feature>
<evidence type="ECO:0000259" key="2">
    <source>
        <dbReference type="Pfam" id="PF18803"/>
    </source>
</evidence>
<dbReference type="Proteomes" id="UP000290288">
    <property type="component" value="Unassembled WGS sequence"/>
</dbReference>
<dbReference type="STRING" id="2316362.A0A4Q2D291"/>
<dbReference type="Pfam" id="PF18803">
    <property type="entry name" value="CxC2"/>
    <property type="match status" value="1"/>
</dbReference>